<evidence type="ECO:0000256" key="5">
    <source>
        <dbReference type="ARBA" id="ARBA00022777"/>
    </source>
</evidence>
<dbReference type="SUPFAM" id="SSF55785">
    <property type="entry name" value="PYP-like sensor domain (PAS domain)"/>
    <property type="match status" value="4"/>
</dbReference>
<gene>
    <name evidence="10" type="ORF">P0Y53_15270</name>
</gene>
<dbReference type="PROSITE" id="PS50112">
    <property type="entry name" value="PAS"/>
    <property type="match status" value="2"/>
</dbReference>
<dbReference type="SMART" id="SM00091">
    <property type="entry name" value="PAS"/>
    <property type="match status" value="3"/>
</dbReference>
<keyword evidence="4" id="KW-0808">Transferase</keyword>
<dbReference type="SMART" id="SM00388">
    <property type="entry name" value="HisKA"/>
    <property type="match status" value="1"/>
</dbReference>
<dbReference type="NCBIfam" id="TIGR00229">
    <property type="entry name" value="sensory_box"/>
    <property type="match status" value="2"/>
</dbReference>
<dbReference type="InterPro" id="IPR000700">
    <property type="entry name" value="PAS-assoc_C"/>
</dbReference>
<dbReference type="InterPro" id="IPR000014">
    <property type="entry name" value="PAS"/>
</dbReference>
<evidence type="ECO:0000259" key="7">
    <source>
        <dbReference type="PROSITE" id="PS50109"/>
    </source>
</evidence>
<dbReference type="Gene3D" id="3.30.450.20">
    <property type="entry name" value="PAS domain"/>
    <property type="match status" value="4"/>
</dbReference>
<evidence type="ECO:0000259" key="8">
    <source>
        <dbReference type="PROSITE" id="PS50112"/>
    </source>
</evidence>
<evidence type="ECO:0000256" key="3">
    <source>
        <dbReference type="ARBA" id="ARBA00022553"/>
    </source>
</evidence>
<dbReference type="InterPro" id="IPR005467">
    <property type="entry name" value="His_kinase_dom"/>
</dbReference>
<dbReference type="Pfam" id="PF08448">
    <property type="entry name" value="PAS_4"/>
    <property type="match status" value="2"/>
</dbReference>
<dbReference type="PROSITE" id="PS50113">
    <property type="entry name" value="PAC"/>
    <property type="match status" value="1"/>
</dbReference>
<evidence type="ECO:0000256" key="2">
    <source>
        <dbReference type="ARBA" id="ARBA00012438"/>
    </source>
</evidence>
<keyword evidence="5" id="KW-0418">Kinase</keyword>
<dbReference type="Pfam" id="PF02518">
    <property type="entry name" value="HATPase_c"/>
    <property type="match status" value="1"/>
</dbReference>
<dbReference type="PANTHER" id="PTHR43304">
    <property type="entry name" value="PHYTOCHROME-LIKE PROTEIN CPH1"/>
    <property type="match status" value="1"/>
</dbReference>
<dbReference type="PANTHER" id="PTHR43304:SF1">
    <property type="entry name" value="PAC DOMAIN-CONTAINING PROTEIN"/>
    <property type="match status" value="1"/>
</dbReference>
<dbReference type="SUPFAM" id="SSF55874">
    <property type="entry name" value="ATPase domain of HSP90 chaperone/DNA topoisomerase II/histidine kinase"/>
    <property type="match status" value="1"/>
</dbReference>
<dbReference type="InterPro" id="IPR004358">
    <property type="entry name" value="Sig_transdc_His_kin-like_C"/>
</dbReference>
<feature type="domain" description="PAC" evidence="9">
    <location>
        <begin position="513"/>
        <end position="565"/>
    </location>
</feature>
<dbReference type="InterPro" id="IPR013655">
    <property type="entry name" value="PAS_fold_3"/>
</dbReference>
<feature type="coiled-coil region" evidence="6">
    <location>
        <begin position="567"/>
        <end position="598"/>
    </location>
</feature>
<dbReference type="PROSITE" id="PS50109">
    <property type="entry name" value="HIS_KIN"/>
    <property type="match status" value="1"/>
</dbReference>
<evidence type="ECO:0000256" key="6">
    <source>
        <dbReference type="SAM" id="Coils"/>
    </source>
</evidence>
<dbReference type="SUPFAM" id="SSF47384">
    <property type="entry name" value="Homodimeric domain of signal transducing histidine kinase"/>
    <property type="match status" value="1"/>
</dbReference>
<feature type="domain" description="Histidine kinase" evidence="7">
    <location>
        <begin position="601"/>
        <end position="827"/>
    </location>
</feature>
<dbReference type="InterPro" id="IPR003594">
    <property type="entry name" value="HATPase_dom"/>
</dbReference>
<accession>A0AAJ5WNW5</accession>
<keyword evidence="3" id="KW-0597">Phosphoprotein</keyword>
<sequence length="827" mass="94670">MSSEQIAGLQFLQGGGEMCRLTRTKDWSATPVGHPSQWSQSLRTTLGIILNSRFPMFLWWGPELICFYNDAYRPSLGDNGKHPSILGQPAREAWPEIWTVIHPLIQQVLTTGESVWFEDRLIPIFRNGQLEEVYWTFSYSPVPGESGLPDGVLVTCVENTQKVKLYQALQHREDQLNFMINAANLGTWDLDPTTFRFTANQQVLDWFGLPKEPAIDLEAAINRVVEKDRHALMRAIQTALKPGSDGHLEIEYGVLRPGQLKDRRLLAKGKAAFNELGLPVRFSGTLQDITSQVTAKRQLEENERNFRSIILQAPVAIAIFRGQQHRVEVVNSRALQLWGRTRDEILHRSILDAMPELDGQGFREILDNVLKTGERFAATEWPVRIRRNKELHTAYVNFIYEPLHDIDGNINGIMTVGTEVTEQVVSRREILLAYRQIKENEEKLNVVIQASELGTYEWDLLSNALVLSARYLEVFGYGPGEKPSHEELFGRLHPQDLAVRNQAFKAALSSGTLHYEARVIRRDESVSWIEAKGKVFYDEQKRPTKMTGTLRDISDQKRHQQEQKEFTHLLEKQVQERTRELEKKNRELERMNTELQSFAYVSSHDLQEPLRKIMTFASQILKREHDSLSETGKDYFRRMHNAANRMQILIDDLLTYSRANTGERVFKQADLNLLLTEVRNDLKETITEKQAVIESDQLCTVSIIPFQFNQLLQNLIGNALKFSRPGIPPRILIRSEVLPPGEMELPHADPGKPVCHLSISDNGIGFEPEYRERIFEVFQRLHGREEYSGTGIGLAIVKKIVDNHHGLIRATGEPDHGAVFDIFIPMN</sequence>
<keyword evidence="6" id="KW-0175">Coiled coil</keyword>
<evidence type="ECO:0000256" key="1">
    <source>
        <dbReference type="ARBA" id="ARBA00000085"/>
    </source>
</evidence>
<protein>
    <recommendedName>
        <fullName evidence="2">histidine kinase</fullName>
        <ecNumber evidence="2">2.7.13.3</ecNumber>
    </recommendedName>
</protein>
<name>A0AAJ5WNW5_9BACT</name>
<dbReference type="EMBL" id="CP119311">
    <property type="protein sequence ID" value="WEK33848.1"/>
    <property type="molecule type" value="Genomic_DNA"/>
</dbReference>
<dbReference type="InterPro" id="IPR003661">
    <property type="entry name" value="HisK_dim/P_dom"/>
</dbReference>
<dbReference type="InterPro" id="IPR036097">
    <property type="entry name" value="HisK_dim/P_sf"/>
</dbReference>
<dbReference type="AlphaFoldDB" id="A0AAJ5WNW5"/>
<dbReference type="PRINTS" id="PR00344">
    <property type="entry name" value="BCTRLSENSOR"/>
</dbReference>
<dbReference type="Gene3D" id="1.10.287.130">
    <property type="match status" value="1"/>
</dbReference>
<dbReference type="Pfam" id="PF00512">
    <property type="entry name" value="HisKA"/>
    <property type="match status" value="1"/>
</dbReference>
<dbReference type="Gene3D" id="3.30.565.10">
    <property type="entry name" value="Histidine kinase-like ATPase, C-terminal domain"/>
    <property type="match status" value="1"/>
</dbReference>
<evidence type="ECO:0000259" key="9">
    <source>
        <dbReference type="PROSITE" id="PS50113"/>
    </source>
</evidence>
<dbReference type="InterPro" id="IPR001610">
    <property type="entry name" value="PAC"/>
</dbReference>
<evidence type="ECO:0000313" key="10">
    <source>
        <dbReference type="EMBL" id="WEK33848.1"/>
    </source>
</evidence>
<dbReference type="EC" id="2.7.13.3" evidence="2"/>
<dbReference type="Pfam" id="PF08447">
    <property type="entry name" value="PAS_3"/>
    <property type="match status" value="1"/>
</dbReference>
<feature type="domain" description="PAS" evidence="8">
    <location>
        <begin position="440"/>
        <end position="511"/>
    </location>
</feature>
<dbReference type="SMART" id="SM00086">
    <property type="entry name" value="PAC"/>
    <property type="match status" value="3"/>
</dbReference>
<feature type="domain" description="PAS" evidence="8">
    <location>
        <begin position="302"/>
        <end position="373"/>
    </location>
</feature>
<evidence type="ECO:0000313" key="11">
    <source>
        <dbReference type="Proteomes" id="UP001220610"/>
    </source>
</evidence>
<dbReference type="SMART" id="SM00387">
    <property type="entry name" value="HATPase_c"/>
    <property type="match status" value="1"/>
</dbReference>
<reference evidence="10" key="1">
    <citation type="submission" date="2023-03" db="EMBL/GenBank/DDBJ databases">
        <title>Andean soil-derived lignocellulolytic bacterial consortium as a source of novel taxa and putative plastic-active enzymes.</title>
        <authorList>
            <person name="Diaz-Garcia L."/>
            <person name="Chuvochina M."/>
            <person name="Feuerriegel G."/>
            <person name="Bunk B."/>
            <person name="Sproer C."/>
            <person name="Streit W.R."/>
            <person name="Rodriguez L.M."/>
            <person name="Overmann J."/>
            <person name="Jimenez D.J."/>
        </authorList>
    </citation>
    <scope>NUCLEOTIDE SEQUENCE</scope>
    <source>
        <strain evidence="10">MAG 7</strain>
    </source>
</reference>
<proteinExistence type="predicted"/>
<dbReference type="Proteomes" id="UP001220610">
    <property type="component" value="Chromosome"/>
</dbReference>
<organism evidence="10 11">
    <name type="scientific">Candidatus Pseudobacter hemicellulosilyticus</name>
    <dbReference type="NCBI Taxonomy" id="3121375"/>
    <lineage>
        <taxon>Bacteria</taxon>
        <taxon>Pseudomonadati</taxon>
        <taxon>Bacteroidota</taxon>
        <taxon>Chitinophagia</taxon>
        <taxon>Chitinophagales</taxon>
        <taxon>Chitinophagaceae</taxon>
        <taxon>Pseudobacter</taxon>
    </lineage>
</organism>
<comment type="catalytic activity">
    <reaction evidence="1">
        <text>ATP + protein L-histidine = ADP + protein N-phospho-L-histidine.</text>
        <dbReference type="EC" id="2.7.13.3"/>
    </reaction>
</comment>
<dbReference type="InterPro" id="IPR013656">
    <property type="entry name" value="PAS_4"/>
</dbReference>
<dbReference type="InterPro" id="IPR036890">
    <property type="entry name" value="HATPase_C_sf"/>
</dbReference>
<dbReference type="CDD" id="cd00130">
    <property type="entry name" value="PAS"/>
    <property type="match status" value="2"/>
</dbReference>
<evidence type="ECO:0000256" key="4">
    <source>
        <dbReference type="ARBA" id="ARBA00022679"/>
    </source>
</evidence>
<dbReference type="InterPro" id="IPR052162">
    <property type="entry name" value="Sensor_kinase/Photoreceptor"/>
</dbReference>
<dbReference type="InterPro" id="IPR035965">
    <property type="entry name" value="PAS-like_dom_sf"/>
</dbReference>
<dbReference type="GO" id="GO:0000155">
    <property type="term" value="F:phosphorelay sensor kinase activity"/>
    <property type="evidence" value="ECO:0007669"/>
    <property type="project" value="InterPro"/>
</dbReference>
<dbReference type="CDD" id="cd00082">
    <property type="entry name" value="HisKA"/>
    <property type="match status" value="1"/>
</dbReference>